<dbReference type="EMBL" id="CP126657">
    <property type="protein sequence ID" value="WJZ96129.1"/>
    <property type="molecule type" value="Genomic_DNA"/>
</dbReference>
<dbReference type="Proteomes" id="UP001227230">
    <property type="component" value="Chromosome 10"/>
</dbReference>
<reference evidence="2 3" key="1">
    <citation type="journal article" date="2023" name="Hortic Res">
        <title>The complete reference genome for grapevine (Vitis vinifera L.) genetics and breeding.</title>
        <authorList>
            <person name="Shi X."/>
            <person name="Cao S."/>
            <person name="Wang X."/>
            <person name="Huang S."/>
            <person name="Wang Y."/>
            <person name="Liu Z."/>
            <person name="Liu W."/>
            <person name="Leng X."/>
            <person name="Peng Y."/>
            <person name="Wang N."/>
            <person name="Wang Y."/>
            <person name="Ma Z."/>
            <person name="Xu X."/>
            <person name="Zhang F."/>
            <person name="Xue H."/>
            <person name="Zhong H."/>
            <person name="Wang Y."/>
            <person name="Zhang K."/>
            <person name="Velt A."/>
            <person name="Avia K."/>
            <person name="Holtgrawe D."/>
            <person name="Grimplet J."/>
            <person name="Matus J.T."/>
            <person name="Ware D."/>
            <person name="Wu X."/>
            <person name="Wang H."/>
            <person name="Liu C."/>
            <person name="Fang Y."/>
            <person name="Rustenholz C."/>
            <person name="Cheng Z."/>
            <person name="Xiao H."/>
            <person name="Zhou Y."/>
        </authorList>
    </citation>
    <scope>NUCLEOTIDE SEQUENCE [LARGE SCALE GENOMIC DNA]</scope>
    <source>
        <strain evidence="3">cv. Pinot noir / PN40024</strain>
        <tissue evidence="2">Leaf</tissue>
    </source>
</reference>
<dbReference type="InterPro" id="IPR013103">
    <property type="entry name" value="RVT_2"/>
</dbReference>
<evidence type="ECO:0000313" key="3">
    <source>
        <dbReference type="Proteomes" id="UP001227230"/>
    </source>
</evidence>
<protein>
    <recommendedName>
        <fullName evidence="1">Reverse transcriptase Ty1/copia-type domain-containing protein</fullName>
    </recommendedName>
</protein>
<evidence type="ECO:0000259" key="1">
    <source>
        <dbReference type="Pfam" id="PF07727"/>
    </source>
</evidence>
<evidence type="ECO:0000313" key="2">
    <source>
        <dbReference type="EMBL" id="WJZ96129.1"/>
    </source>
</evidence>
<organism evidence="2 3">
    <name type="scientific">Vitis vinifera</name>
    <name type="common">Grape</name>
    <dbReference type="NCBI Taxonomy" id="29760"/>
    <lineage>
        <taxon>Eukaryota</taxon>
        <taxon>Viridiplantae</taxon>
        <taxon>Streptophyta</taxon>
        <taxon>Embryophyta</taxon>
        <taxon>Tracheophyta</taxon>
        <taxon>Spermatophyta</taxon>
        <taxon>Magnoliopsida</taxon>
        <taxon>eudicotyledons</taxon>
        <taxon>Gunneridae</taxon>
        <taxon>Pentapetalae</taxon>
        <taxon>rosids</taxon>
        <taxon>Vitales</taxon>
        <taxon>Vitaceae</taxon>
        <taxon>Viteae</taxon>
        <taxon>Vitis</taxon>
    </lineage>
</organism>
<sequence>MQAKYSALLKSNTQILVPPPTNHKIIGCKWIYKLKFKLDGSIKKYKIQLMAIGFHQTNGFDYFEMFSPTVKQTTI</sequence>
<keyword evidence="3" id="KW-1185">Reference proteome</keyword>
<name>A0ABY9CNM7_VITVI</name>
<gene>
    <name evidence="2" type="ORF">VitviT2T_014846</name>
</gene>
<accession>A0ABY9CNM7</accession>
<dbReference type="Pfam" id="PF07727">
    <property type="entry name" value="RVT_2"/>
    <property type="match status" value="1"/>
</dbReference>
<proteinExistence type="predicted"/>
<feature type="domain" description="Reverse transcriptase Ty1/copia-type" evidence="1">
    <location>
        <begin position="12"/>
        <end position="73"/>
    </location>
</feature>